<protein>
    <submittedName>
        <fullName evidence="1">Uncharacterized protein</fullName>
    </submittedName>
</protein>
<dbReference type="AlphaFoldDB" id="A0A0A9EXM8"/>
<proteinExistence type="predicted"/>
<accession>A0A0A9EXM8</accession>
<dbReference type="EMBL" id="GBRH01194167">
    <property type="protein sequence ID" value="JAE03729.1"/>
    <property type="molecule type" value="Transcribed_RNA"/>
</dbReference>
<evidence type="ECO:0000313" key="1">
    <source>
        <dbReference type="EMBL" id="JAE03729.1"/>
    </source>
</evidence>
<organism evidence="1">
    <name type="scientific">Arundo donax</name>
    <name type="common">Giant reed</name>
    <name type="synonym">Donax arundinaceus</name>
    <dbReference type="NCBI Taxonomy" id="35708"/>
    <lineage>
        <taxon>Eukaryota</taxon>
        <taxon>Viridiplantae</taxon>
        <taxon>Streptophyta</taxon>
        <taxon>Embryophyta</taxon>
        <taxon>Tracheophyta</taxon>
        <taxon>Spermatophyta</taxon>
        <taxon>Magnoliopsida</taxon>
        <taxon>Liliopsida</taxon>
        <taxon>Poales</taxon>
        <taxon>Poaceae</taxon>
        <taxon>PACMAD clade</taxon>
        <taxon>Arundinoideae</taxon>
        <taxon>Arundineae</taxon>
        <taxon>Arundo</taxon>
    </lineage>
</organism>
<sequence length="43" mass="4952">MQLIEYGCFTGCIQTKHHHPHLLIAEEGIEELAEGLTHLLRLR</sequence>
<name>A0A0A9EXM8_ARUDO</name>
<reference evidence="1" key="1">
    <citation type="submission" date="2014-09" db="EMBL/GenBank/DDBJ databases">
        <authorList>
            <person name="Magalhaes I.L.F."/>
            <person name="Oliveira U."/>
            <person name="Santos F.R."/>
            <person name="Vidigal T.H.D.A."/>
            <person name="Brescovit A.D."/>
            <person name="Santos A.J."/>
        </authorList>
    </citation>
    <scope>NUCLEOTIDE SEQUENCE</scope>
    <source>
        <tissue evidence="1">Shoot tissue taken approximately 20 cm above the soil surface</tissue>
    </source>
</reference>
<reference evidence="1" key="2">
    <citation type="journal article" date="2015" name="Data Brief">
        <title>Shoot transcriptome of the giant reed, Arundo donax.</title>
        <authorList>
            <person name="Barrero R.A."/>
            <person name="Guerrero F.D."/>
            <person name="Moolhuijzen P."/>
            <person name="Goolsby J.A."/>
            <person name="Tidwell J."/>
            <person name="Bellgard S.E."/>
            <person name="Bellgard M.I."/>
        </authorList>
    </citation>
    <scope>NUCLEOTIDE SEQUENCE</scope>
    <source>
        <tissue evidence="1">Shoot tissue taken approximately 20 cm above the soil surface</tissue>
    </source>
</reference>